<reference evidence="3 4" key="1">
    <citation type="submission" date="2024-04" db="EMBL/GenBank/DDBJ databases">
        <authorList>
            <person name="Fracassetti M."/>
        </authorList>
    </citation>
    <scope>NUCLEOTIDE SEQUENCE [LARGE SCALE GENOMIC DNA]</scope>
</reference>
<keyword evidence="1" id="KW-0863">Zinc-finger</keyword>
<dbReference type="EMBL" id="OZ034815">
    <property type="protein sequence ID" value="CAL1367771.1"/>
    <property type="molecule type" value="Genomic_DNA"/>
</dbReference>
<dbReference type="GO" id="GO:0009740">
    <property type="term" value="P:gibberellic acid mediated signaling pathway"/>
    <property type="evidence" value="ECO:0007669"/>
    <property type="project" value="TreeGrafter"/>
</dbReference>
<dbReference type="AlphaFoldDB" id="A0AAV2D6H9"/>
<dbReference type="Proteomes" id="UP001497516">
    <property type="component" value="Chromosome 2"/>
</dbReference>
<dbReference type="PANTHER" id="PTHR46353:SF5">
    <property type="entry name" value="ZINC FINGER PROTEIN 5"/>
    <property type="match status" value="1"/>
</dbReference>
<gene>
    <name evidence="3" type="ORF">LTRI10_LOCUS11267</name>
</gene>
<dbReference type="GO" id="GO:0003700">
    <property type="term" value="F:DNA-binding transcription factor activity"/>
    <property type="evidence" value="ECO:0007669"/>
    <property type="project" value="TreeGrafter"/>
</dbReference>
<proteinExistence type="predicted"/>
<dbReference type="SUPFAM" id="SSF57667">
    <property type="entry name" value="beta-beta-alpha zinc fingers"/>
    <property type="match status" value="1"/>
</dbReference>
<evidence type="ECO:0000259" key="2">
    <source>
        <dbReference type="PROSITE" id="PS50157"/>
    </source>
</evidence>
<dbReference type="GO" id="GO:0000976">
    <property type="term" value="F:transcription cis-regulatory region binding"/>
    <property type="evidence" value="ECO:0007669"/>
    <property type="project" value="TreeGrafter"/>
</dbReference>
<sequence length="197" mass="22226">MEVKLLKLFGFEVNPHIKDEKQSKESASCEVLPAISKHAEEGRMVCEAEKKKKFECQFCFKEFRNSQALGGHQNAHKKERLKKRRMHQQDSNLHFEPLQSHSNLMYYQYLPWFDPFSFAPGKEPLISFNSTTCQNQSSLSGTLSHLSESVDIIPGSSNRSVIVRPSPSYVSKDSQRLYVQLGLATQPGTSSSSGNGL</sequence>
<keyword evidence="4" id="KW-1185">Reference proteome</keyword>
<dbReference type="PROSITE" id="PS00028">
    <property type="entry name" value="ZINC_FINGER_C2H2_1"/>
    <property type="match status" value="1"/>
</dbReference>
<accession>A0AAV2D6H9</accession>
<dbReference type="GO" id="GO:0010090">
    <property type="term" value="P:trichome morphogenesis"/>
    <property type="evidence" value="ECO:0007669"/>
    <property type="project" value="InterPro"/>
</dbReference>
<evidence type="ECO:0000313" key="3">
    <source>
        <dbReference type="EMBL" id="CAL1367771.1"/>
    </source>
</evidence>
<dbReference type="PROSITE" id="PS50157">
    <property type="entry name" value="ZINC_FINGER_C2H2_2"/>
    <property type="match status" value="1"/>
</dbReference>
<feature type="domain" description="C2H2-type" evidence="2">
    <location>
        <begin position="54"/>
        <end position="81"/>
    </location>
</feature>
<dbReference type="GO" id="GO:0008270">
    <property type="term" value="F:zinc ion binding"/>
    <property type="evidence" value="ECO:0007669"/>
    <property type="project" value="UniProtKB-KW"/>
</dbReference>
<dbReference type="InterPro" id="IPR036236">
    <property type="entry name" value="Znf_C2H2_sf"/>
</dbReference>
<evidence type="ECO:0000313" key="4">
    <source>
        <dbReference type="Proteomes" id="UP001497516"/>
    </source>
</evidence>
<keyword evidence="1" id="KW-0479">Metal-binding</keyword>
<evidence type="ECO:0000256" key="1">
    <source>
        <dbReference type="PROSITE-ProRule" id="PRU00042"/>
    </source>
</evidence>
<keyword evidence="1" id="KW-0862">Zinc</keyword>
<dbReference type="GO" id="GO:0005634">
    <property type="term" value="C:nucleus"/>
    <property type="evidence" value="ECO:0007669"/>
    <property type="project" value="TreeGrafter"/>
</dbReference>
<dbReference type="PANTHER" id="PTHR46353">
    <property type="entry name" value="ZINC FINGER PROTEIN 5"/>
    <property type="match status" value="1"/>
</dbReference>
<dbReference type="InterPro" id="IPR044299">
    <property type="entry name" value="GIS3/ZFP5/ZFP6"/>
</dbReference>
<name>A0AAV2D6H9_9ROSI</name>
<dbReference type="InterPro" id="IPR013087">
    <property type="entry name" value="Znf_C2H2_type"/>
</dbReference>
<dbReference type="Gene3D" id="3.30.160.60">
    <property type="entry name" value="Classic Zinc Finger"/>
    <property type="match status" value="1"/>
</dbReference>
<protein>
    <recommendedName>
        <fullName evidence="2">C2H2-type domain-containing protein</fullName>
    </recommendedName>
</protein>
<organism evidence="3 4">
    <name type="scientific">Linum trigynum</name>
    <dbReference type="NCBI Taxonomy" id="586398"/>
    <lineage>
        <taxon>Eukaryota</taxon>
        <taxon>Viridiplantae</taxon>
        <taxon>Streptophyta</taxon>
        <taxon>Embryophyta</taxon>
        <taxon>Tracheophyta</taxon>
        <taxon>Spermatophyta</taxon>
        <taxon>Magnoliopsida</taxon>
        <taxon>eudicotyledons</taxon>
        <taxon>Gunneridae</taxon>
        <taxon>Pentapetalae</taxon>
        <taxon>rosids</taxon>
        <taxon>fabids</taxon>
        <taxon>Malpighiales</taxon>
        <taxon>Linaceae</taxon>
        <taxon>Linum</taxon>
    </lineage>
</organism>
<dbReference type="GO" id="GO:0009736">
    <property type="term" value="P:cytokinin-activated signaling pathway"/>
    <property type="evidence" value="ECO:0007669"/>
    <property type="project" value="TreeGrafter"/>
</dbReference>